<evidence type="ECO:0000313" key="4">
    <source>
        <dbReference type="Proteomes" id="UP000000305"/>
    </source>
</evidence>
<dbReference type="SUPFAM" id="SSF56436">
    <property type="entry name" value="C-type lectin-like"/>
    <property type="match status" value="1"/>
</dbReference>
<proteinExistence type="predicted"/>
<keyword evidence="4" id="KW-1185">Reference proteome</keyword>
<evidence type="ECO:0008006" key="5">
    <source>
        <dbReference type="Google" id="ProtNLM"/>
    </source>
</evidence>
<evidence type="ECO:0000256" key="2">
    <source>
        <dbReference type="SAM" id="SignalP"/>
    </source>
</evidence>
<reference evidence="3 4" key="1">
    <citation type="journal article" date="2011" name="Science">
        <title>The ecoresponsive genome of Daphnia pulex.</title>
        <authorList>
            <person name="Colbourne J.K."/>
            <person name="Pfrender M.E."/>
            <person name="Gilbert D."/>
            <person name="Thomas W.K."/>
            <person name="Tucker A."/>
            <person name="Oakley T.H."/>
            <person name="Tokishita S."/>
            <person name="Aerts A."/>
            <person name="Arnold G.J."/>
            <person name="Basu M.K."/>
            <person name="Bauer D.J."/>
            <person name="Caceres C.E."/>
            <person name="Carmel L."/>
            <person name="Casola C."/>
            <person name="Choi J.H."/>
            <person name="Detter J.C."/>
            <person name="Dong Q."/>
            <person name="Dusheyko S."/>
            <person name="Eads B.D."/>
            <person name="Frohlich T."/>
            <person name="Geiler-Samerotte K.A."/>
            <person name="Gerlach D."/>
            <person name="Hatcher P."/>
            <person name="Jogdeo S."/>
            <person name="Krijgsveld J."/>
            <person name="Kriventseva E.V."/>
            <person name="Kultz D."/>
            <person name="Laforsch C."/>
            <person name="Lindquist E."/>
            <person name="Lopez J."/>
            <person name="Manak J.R."/>
            <person name="Muller J."/>
            <person name="Pangilinan J."/>
            <person name="Patwardhan R.P."/>
            <person name="Pitluck S."/>
            <person name="Pritham E.J."/>
            <person name="Rechtsteiner A."/>
            <person name="Rho M."/>
            <person name="Rogozin I.B."/>
            <person name="Sakarya O."/>
            <person name="Salamov A."/>
            <person name="Schaack S."/>
            <person name="Shapiro H."/>
            <person name="Shiga Y."/>
            <person name="Skalitzky C."/>
            <person name="Smith Z."/>
            <person name="Souvorov A."/>
            <person name="Sung W."/>
            <person name="Tang Z."/>
            <person name="Tsuchiya D."/>
            <person name="Tu H."/>
            <person name="Vos H."/>
            <person name="Wang M."/>
            <person name="Wolf Y.I."/>
            <person name="Yamagata H."/>
            <person name="Yamada T."/>
            <person name="Ye Y."/>
            <person name="Shaw J.R."/>
            <person name="Andrews J."/>
            <person name="Crease T.J."/>
            <person name="Tang H."/>
            <person name="Lucas S.M."/>
            <person name="Robertson H.M."/>
            <person name="Bork P."/>
            <person name="Koonin E.V."/>
            <person name="Zdobnov E.M."/>
            <person name="Grigoriev I.V."/>
            <person name="Lynch M."/>
            <person name="Boore J.L."/>
        </authorList>
    </citation>
    <scope>NUCLEOTIDE SEQUENCE [LARGE SCALE GENOMIC DNA]</scope>
</reference>
<keyword evidence="2" id="KW-0732">Signal</keyword>
<dbReference type="InterPro" id="IPR016187">
    <property type="entry name" value="CTDL_fold"/>
</dbReference>
<evidence type="ECO:0000313" key="3">
    <source>
        <dbReference type="EMBL" id="EFX63030.1"/>
    </source>
</evidence>
<name>E9HZ00_DAPPU</name>
<dbReference type="AlphaFoldDB" id="E9HZ00"/>
<dbReference type="EMBL" id="GL733253">
    <property type="protein sequence ID" value="EFX63030.1"/>
    <property type="molecule type" value="Genomic_DNA"/>
</dbReference>
<dbReference type="HOGENOM" id="CLU_712240_0_0_1"/>
<feature type="chain" id="PRO_5003242027" description="C-type lectin domain-containing protein" evidence="2">
    <location>
        <begin position="24"/>
        <end position="388"/>
    </location>
</feature>
<dbReference type="KEGG" id="dpx:DAPPUDRAFT_336042"/>
<feature type="signal peptide" evidence="2">
    <location>
        <begin position="1"/>
        <end position="23"/>
    </location>
</feature>
<dbReference type="InParanoid" id="E9HZ00"/>
<gene>
    <name evidence="3" type="ORF">DAPPUDRAFT_336042</name>
</gene>
<protein>
    <recommendedName>
        <fullName evidence="5">C-type lectin domain-containing protein</fullName>
    </recommendedName>
</protein>
<evidence type="ECO:0000256" key="1">
    <source>
        <dbReference type="SAM" id="MobiDB-lite"/>
    </source>
</evidence>
<feature type="region of interest" description="Disordered" evidence="1">
    <location>
        <begin position="320"/>
        <end position="341"/>
    </location>
</feature>
<accession>E9HZ00</accession>
<dbReference type="Proteomes" id="UP000000305">
    <property type="component" value="Unassembled WGS sequence"/>
</dbReference>
<organism evidence="3 4">
    <name type="scientific">Daphnia pulex</name>
    <name type="common">Water flea</name>
    <dbReference type="NCBI Taxonomy" id="6669"/>
    <lineage>
        <taxon>Eukaryota</taxon>
        <taxon>Metazoa</taxon>
        <taxon>Ecdysozoa</taxon>
        <taxon>Arthropoda</taxon>
        <taxon>Crustacea</taxon>
        <taxon>Branchiopoda</taxon>
        <taxon>Diplostraca</taxon>
        <taxon>Cladocera</taxon>
        <taxon>Anomopoda</taxon>
        <taxon>Daphniidae</taxon>
        <taxon>Daphnia</taxon>
    </lineage>
</organism>
<sequence>MACGKNLILILFILAHTFGNVAISPSILKGGLVYSEESSLGPVYLNRDQVNFIRTIDTSALQKSAQAVKDFTTLYHTFCQRVSNFVTPIENIPPFDTDESNDYEIVFSPVKYSMKEGHQVCKNMGARLPEIRNRDSYNEIRFAAMKKRVKSIRAGIYFDTGTSTFRYYSDDTPANADIGKSPFGHISYGGEWVGGRYKGAWEHDSAIIAPNMAPKHIMLYVDPETEFSLRLSDRNEEVYLDYILCQKPIDKSTYETTRENNILLQLAHHACRRDEKQIVTSTRYILTEIEAITNLNITLNEYEPKMSDYFPNILESDENINSDRSKRNASSKAKKTKQEVDRDIDSLNTSFKKLIKLLSIQVTTPTPETTTTLLLLQQLQLPLKNLYT</sequence>